<accession>I3SNS1</accession>
<dbReference type="EMBL" id="BT142119">
    <property type="protein sequence ID" value="AFK41913.1"/>
    <property type="molecule type" value="mRNA"/>
</dbReference>
<protein>
    <submittedName>
        <fullName evidence="1">Uncharacterized protein</fullName>
    </submittedName>
</protein>
<name>I3SNS1_LOTJA</name>
<proteinExistence type="evidence at transcript level"/>
<organism evidence="1">
    <name type="scientific">Lotus japonicus</name>
    <name type="common">Lotus corniculatus var. japonicus</name>
    <dbReference type="NCBI Taxonomy" id="34305"/>
    <lineage>
        <taxon>Eukaryota</taxon>
        <taxon>Viridiplantae</taxon>
        <taxon>Streptophyta</taxon>
        <taxon>Embryophyta</taxon>
        <taxon>Tracheophyta</taxon>
        <taxon>Spermatophyta</taxon>
        <taxon>Magnoliopsida</taxon>
        <taxon>eudicotyledons</taxon>
        <taxon>Gunneridae</taxon>
        <taxon>Pentapetalae</taxon>
        <taxon>rosids</taxon>
        <taxon>fabids</taxon>
        <taxon>Fabales</taxon>
        <taxon>Fabaceae</taxon>
        <taxon>Papilionoideae</taxon>
        <taxon>50 kb inversion clade</taxon>
        <taxon>NPAAA clade</taxon>
        <taxon>Hologalegina</taxon>
        <taxon>robinioid clade</taxon>
        <taxon>Loteae</taxon>
        <taxon>Lotus</taxon>
    </lineage>
</organism>
<sequence>MNPFTMVKEMWRAFFFVWSIQFWRMSLLWTLSILSCLAFSVLKRLRLLQSPQSGINSIIDAALAPPGISGAYFFGGKGRTINSSALSRNAKSALELWETTSNLLSVTPFGVEGKS</sequence>
<dbReference type="AlphaFoldDB" id="I3SNS1"/>
<reference evidence="1" key="1">
    <citation type="submission" date="2012-05" db="EMBL/GenBank/DDBJ databases">
        <authorList>
            <person name="Krishnakumar V."/>
            <person name="Cheung F."/>
            <person name="Xiao Y."/>
            <person name="Chan A."/>
            <person name="Moskal W.A."/>
            <person name="Town C.D."/>
        </authorList>
    </citation>
    <scope>NUCLEOTIDE SEQUENCE</scope>
</reference>
<evidence type="ECO:0000313" key="1">
    <source>
        <dbReference type="EMBL" id="AFK41913.1"/>
    </source>
</evidence>